<gene>
    <name evidence="2" type="ORF">DAPPUDRAFT_264788</name>
</gene>
<organism evidence="2 3">
    <name type="scientific">Daphnia pulex</name>
    <name type="common">Water flea</name>
    <dbReference type="NCBI Taxonomy" id="6669"/>
    <lineage>
        <taxon>Eukaryota</taxon>
        <taxon>Metazoa</taxon>
        <taxon>Ecdysozoa</taxon>
        <taxon>Arthropoda</taxon>
        <taxon>Crustacea</taxon>
        <taxon>Branchiopoda</taxon>
        <taxon>Diplostraca</taxon>
        <taxon>Cladocera</taxon>
        <taxon>Anomopoda</taxon>
        <taxon>Daphniidae</taxon>
        <taxon>Daphnia</taxon>
    </lineage>
</organism>
<keyword evidence="3" id="KW-1185">Reference proteome</keyword>
<evidence type="ECO:0000256" key="1">
    <source>
        <dbReference type="SAM" id="MobiDB-lite"/>
    </source>
</evidence>
<protein>
    <submittedName>
        <fullName evidence="2">Uncharacterized protein</fullName>
    </submittedName>
</protein>
<dbReference type="HOGENOM" id="CLU_2742601_0_0_1"/>
<proteinExistence type="predicted"/>
<evidence type="ECO:0000313" key="2">
    <source>
        <dbReference type="EMBL" id="EFX65363.1"/>
    </source>
</evidence>
<reference evidence="2 3" key="1">
    <citation type="journal article" date="2011" name="Science">
        <title>The ecoresponsive genome of Daphnia pulex.</title>
        <authorList>
            <person name="Colbourne J.K."/>
            <person name="Pfrender M.E."/>
            <person name="Gilbert D."/>
            <person name="Thomas W.K."/>
            <person name="Tucker A."/>
            <person name="Oakley T.H."/>
            <person name="Tokishita S."/>
            <person name="Aerts A."/>
            <person name="Arnold G.J."/>
            <person name="Basu M.K."/>
            <person name="Bauer D.J."/>
            <person name="Caceres C.E."/>
            <person name="Carmel L."/>
            <person name="Casola C."/>
            <person name="Choi J.H."/>
            <person name="Detter J.C."/>
            <person name="Dong Q."/>
            <person name="Dusheyko S."/>
            <person name="Eads B.D."/>
            <person name="Frohlich T."/>
            <person name="Geiler-Samerotte K.A."/>
            <person name="Gerlach D."/>
            <person name="Hatcher P."/>
            <person name="Jogdeo S."/>
            <person name="Krijgsveld J."/>
            <person name="Kriventseva E.V."/>
            <person name="Kultz D."/>
            <person name="Laforsch C."/>
            <person name="Lindquist E."/>
            <person name="Lopez J."/>
            <person name="Manak J.R."/>
            <person name="Muller J."/>
            <person name="Pangilinan J."/>
            <person name="Patwardhan R.P."/>
            <person name="Pitluck S."/>
            <person name="Pritham E.J."/>
            <person name="Rechtsteiner A."/>
            <person name="Rho M."/>
            <person name="Rogozin I.B."/>
            <person name="Sakarya O."/>
            <person name="Salamov A."/>
            <person name="Schaack S."/>
            <person name="Shapiro H."/>
            <person name="Shiga Y."/>
            <person name="Skalitzky C."/>
            <person name="Smith Z."/>
            <person name="Souvorov A."/>
            <person name="Sung W."/>
            <person name="Tang Z."/>
            <person name="Tsuchiya D."/>
            <person name="Tu H."/>
            <person name="Vos H."/>
            <person name="Wang M."/>
            <person name="Wolf Y.I."/>
            <person name="Yamagata H."/>
            <person name="Yamada T."/>
            <person name="Ye Y."/>
            <person name="Shaw J.R."/>
            <person name="Andrews J."/>
            <person name="Crease T.J."/>
            <person name="Tang H."/>
            <person name="Lucas S.M."/>
            <person name="Robertson H.M."/>
            <person name="Bork P."/>
            <person name="Koonin E.V."/>
            <person name="Zdobnov E.M."/>
            <person name="Grigoriev I.V."/>
            <person name="Lynch M."/>
            <person name="Boore J.L."/>
        </authorList>
    </citation>
    <scope>NUCLEOTIDE SEQUENCE [LARGE SCALE GENOMIC DNA]</scope>
</reference>
<dbReference type="InParanoid" id="E9HSC0"/>
<feature type="compositionally biased region" description="Basic and acidic residues" evidence="1">
    <location>
        <begin position="27"/>
        <end position="49"/>
    </location>
</feature>
<sequence length="71" mass="7662">MVAAALELAHYLASTIEQQNPPSSSTEEPKSSSRTVREYSLEGGKEDLKTGSSVNNSPGGRELPADRQKWS</sequence>
<accession>E9HSC0</accession>
<feature type="region of interest" description="Disordered" evidence="1">
    <location>
        <begin position="14"/>
        <end position="71"/>
    </location>
</feature>
<dbReference type="Proteomes" id="UP000000305">
    <property type="component" value="Unassembled WGS sequence"/>
</dbReference>
<name>E9HSC0_DAPPU</name>
<dbReference type="EMBL" id="GL732748">
    <property type="protein sequence ID" value="EFX65363.1"/>
    <property type="molecule type" value="Genomic_DNA"/>
</dbReference>
<dbReference type="AlphaFoldDB" id="E9HSC0"/>
<evidence type="ECO:0000313" key="3">
    <source>
        <dbReference type="Proteomes" id="UP000000305"/>
    </source>
</evidence>
<dbReference type="KEGG" id="dpx:DAPPUDRAFT_264788"/>